<feature type="coiled-coil region" evidence="1">
    <location>
        <begin position="47"/>
        <end position="75"/>
    </location>
</feature>
<dbReference type="InterPro" id="IPR029600">
    <property type="entry name" value="IFT81"/>
</dbReference>
<name>A0A915L643_ROMCU</name>
<dbReference type="Proteomes" id="UP000887565">
    <property type="component" value="Unplaced"/>
</dbReference>
<dbReference type="GO" id="GO:0015631">
    <property type="term" value="F:tubulin binding"/>
    <property type="evidence" value="ECO:0007669"/>
    <property type="project" value="InterPro"/>
</dbReference>
<dbReference type="GO" id="GO:0030992">
    <property type="term" value="C:intraciliary transport particle B"/>
    <property type="evidence" value="ECO:0007669"/>
    <property type="project" value="InterPro"/>
</dbReference>
<sequence length="228" mass="26247">RNKSSTNDVALSSIIASGDGPTVLASTSNVPHTLDLSTNKELVRMIKERVDEEVRAKKEELEAELQRRVTAARQEMEVGIRCQVEMQLRDEMVNCQKRERLNQDRSSKKQQYDTKKMNFTASATKLEQTIKKLQSELSTLNSTCADQEIEKADMEDFFTKVKSNPNYAEDLVTKISETEEETKKLKEELTNVKKMEVDNAKQMKIWNSLKKLLECKIQIWHEANKTDS</sequence>
<protein>
    <submittedName>
        <fullName evidence="3">Uncharacterized protein</fullName>
    </submittedName>
</protein>
<keyword evidence="1" id="KW-0175">Coiled coil</keyword>
<dbReference type="AlphaFoldDB" id="A0A915L643"/>
<evidence type="ECO:0000256" key="1">
    <source>
        <dbReference type="SAM" id="Coils"/>
    </source>
</evidence>
<accession>A0A915L643</accession>
<evidence type="ECO:0000313" key="2">
    <source>
        <dbReference type="Proteomes" id="UP000887565"/>
    </source>
</evidence>
<keyword evidence="2" id="KW-1185">Reference proteome</keyword>
<dbReference type="GO" id="GO:0060271">
    <property type="term" value="P:cilium assembly"/>
    <property type="evidence" value="ECO:0007669"/>
    <property type="project" value="InterPro"/>
</dbReference>
<organism evidence="2 3">
    <name type="scientific">Romanomermis culicivorax</name>
    <name type="common">Nematode worm</name>
    <dbReference type="NCBI Taxonomy" id="13658"/>
    <lineage>
        <taxon>Eukaryota</taxon>
        <taxon>Metazoa</taxon>
        <taxon>Ecdysozoa</taxon>
        <taxon>Nematoda</taxon>
        <taxon>Enoplea</taxon>
        <taxon>Dorylaimia</taxon>
        <taxon>Mermithida</taxon>
        <taxon>Mermithoidea</taxon>
        <taxon>Mermithidae</taxon>
        <taxon>Romanomermis</taxon>
    </lineage>
</organism>
<dbReference type="PANTHER" id="PTHR15614">
    <property type="entry name" value="INTRAFLAGELLAR TRANSPORT PROTEIN 81 HOMOLOG"/>
    <property type="match status" value="1"/>
</dbReference>
<feature type="coiled-coil region" evidence="1">
    <location>
        <begin position="116"/>
        <end position="195"/>
    </location>
</feature>
<evidence type="ECO:0000313" key="3">
    <source>
        <dbReference type="WBParaSite" id="nRc.2.0.1.t45250-RA"/>
    </source>
</evidence>
<dbReference type="GO" id="GO:0042073">
    <property type="term" value="P:intraciliary transport"/>
    <property type="evidence" value="ECO:0007669"/>
    <property type="project" value="InterPro"/>
</dbReference>
<dbReference type="GO" id="GO:0036064">
    <property type="term" value="C:ciliary basal body"/>
    <property type="evidence" value="ECO:0007669"/>
    <property type="project" value="TreeGrafter"/>
</dbReference>
<dbReference type="WBParaSite" id="nRc.2.0.1.t45250-RA">
    <property type="protein sequence ID" value="nRc.2.0.1.t45250-RA"/>
    <property type="gene ID" value="nRc.2.0.1.g45250"/>
</dbReference>
<dbReference type="PANTHER" id="PTHR15614:SF2">
    <property type="entry name" value="INTRAFLAGELLAR TRANSPORT PROTEIN 81 HOMOLOG"/>
    <property type="match status" value="1"/>
</dbReference>
<proteinExistence type="predicted"/>
<reference evidence="3" key="1">
    <citation type="submission" date="2022-11" db="UniProtKB">
        <authorList>
            <consortium name="WormBaseParasite"/>
        </authorList>
    </citation>
    <scope>IDENTIFICATION</scope>
</reference>